<dbReference type="STRING" id="1802605.A3A61_00910"/>
<dbReference type="AlphaFoldDB" id="A0A1G1WY52"/>
<name>A0A1G1WY52_9BACT</name>
<feature type="transmembrane region" description="Helical" evidence="1">
    <location>
        <begin position="49"/>
        <end position="70"/>
    </location>
</feature>
<keyword evidence="1" id="KW-1133">Transmembrane helix</keyword>
<reference evidence="2 3" key="1">
    <citation type="journal article" date="2016" name="Nat. Commun.">
        <title>Thousands of microbial genomes shed light on interconnected biogeochemical processes in an aquifer system.</title>
        <authorList>
            <person name="Anantharaman K."/>
            <person name="Brown C.T."/>
            <person name="Hug L.A."/>
            <person name="Sharon I."/>
            <person name="Castelle C.J."/>
            <person name="Probst A.J."/>
            <person name="Thomas B.C."/>
            <person name="Singh A."/>
            <person name="Wilkins M.J."/>
            <person name="Karaoz U."/>
            <person name="Brodie E.L."/>
            <person name="Williams K.H."/>
            <person name="Hubbard S.S."/>
            <person name="Banfield J.F."/>
        </authorList>
    </citation>
    <scope>NUCLEOTIDE SEQUENCE [LARGE SCALE GENOMIC DNA]</scope>
</reference>
<keyword evidence="1" id="KW-0472">Membrane</keyword>
<evidence type="ECO:0000256" key="1">
    <source>
        <dbReference type="SAM" id="Phobius"/>
    </source>
</evidence>
<evidence type="ECO:0000313" key="3">
    <source>
        <dbReference type="Proteomes" id="UP000177718"/>
    </source>
</evidence>
<accession>A0A1G1WY52</accession>
<evidence type="ECO:0000313" key="2">
    <source>
        <dbReference type="EMBL" id="OGY32698.1"/>
    </source>
</evidence>
<sequence>MLPKRLPSLLGKWLHIGKKKRPESYLLVRPAPQFSLDKPNKRKRARKMIVVYSTVALLMLVMGTLFLKYLEPQKYLLDILDRFKPVLDTKVSPVFETSSDFENNLYSELKNTINVSSVEKLNDNTYKITSDSGLIVLIDPTKPLSSQVNSLQTILTHSRIEKRLPSKIDLRFSKVAIEYNR</sequence>
<dbReference type="Proteomes" id="UP000177718">
    <property type="component" value="Unassembled WGS sequence"/>
</dbReference>
<dbReference type="EMBL" id="MHDB01000006">
    <property type="protein sequence ID" value="OGY32698.1"/>
    <property type="molecule type" value="Genomic_DNA"/>
</dbReference>
<proteinExistence type="predicted"/>
<gene>
    <name evidence="2" type="ORF">A3A61_00910</name>
</gene>
<keyword evidence="1" id="KW-0812">Transmembrane</keyword>
<comment type="caution">
    <text evidence="2">The sequence shown here is derived from an EMBL/GenBank/DDBJ whole genome shotgun (WGS) entry which is preliminary data.</text>
</comment>
<organism evidence="2 3">
    <name type="scientific">Candidatus Woykebacteria bacterium RIFCSPLOWO2_01_FULL_43_14</name>
    <dbReference type="NCBI Taxonomy" id="1802605"/>
    <lineage>
        <taxon>Bacteria</taxon>
        <taxon>Candidatus Woykeibacteriota</taxon>
    </lineage>
</organism>
<protein>
    <submittedName>
        <fullName evidence="2">Uncharacterized protein</fullName>
    </submittedName>
</protein>